<proteinExistence type="predicted"/>
<evidence type="ECO:0000313" key="1">
    <source>
        <dbReference type="EMBL" id="MDN4492746.1"/>
    </source>
</evidence>
<evidence type="ECO:0000313" key="2">
    <source>
        <dbReference type="Proteomes" id="UP001172743"/>
    </source>
</evidence>
<gene>
    <name evidence="1" type="ORF">QYB95_04265</name>
</gene>
<protein>
    <submittedName>
        <fullName evidence="1">DUF2642 domain-containing protein</fullName>
    </submittedName>
</protein>
<organism evidence="1 2">
    <name type="scientific">Ureibacillus aquaedulcis</name>
    <dbReference type="NCBI Taxonomy" id="3058421"/>
    <lineage>
        <taxon>Bacteria</taxon>
        <taxon>Bacillati</taxon>
        <taxon>Bacillota</taxon>
        <taxon>Bacilli</taxon>
        <taxon>Bacillales</taxon>
        <taxon>Caryophanaceae</taxon>
        <taxon>Ureibacillus</taxon>
    </lineage>
</organism>
<dbReference type="RefSeq" id="WP_301137058.1">
    <property type="nucleotide sequence ID" value="NZ_JAUHTQ010000002.1"/>
</dbReference>
<dbReference type="EMBL" id="JAUHTQ010000002">
    <property type="protein sequence ID" value="MDN4492746.1"/>
    <property type="molecule type" value="Genomic_DNA"/>
</dbReference>
<reference evidence="1" key="1">
    <citation type="submission" date="2023-07" db="EMBL/GenBank/DDBJ databases">
        <title>Ureibacillus sp. isolated from freshwater well.</title>
        <authorList>
            <person name="Kirdat K."/>
            <person name="Bhatt A."/>
            <person name="Teware R."/>
            <person name="Bhavsar Y."/>
            <person name="Yadav A."/>
        </authorList>
    </citation>
    <scope>NUCLEOTIDE SEQUENCE</scope>
    <source>
        <strain evidence="1">BA0131</strain>
    </source>
</reference>
<keyword evidence="2" id="KW-1185">Reference proteome</keyword>
<name>A0ABT8GPB1_9BACL</name>
<dbReference type="Pfam" id="PF10842">
    <property type="entry name" value="DUF2642"/>
    <property type="match status" value="1"/>
</dbReference>
<dbReference type="InterPro" id="IPR020139">
    <property type="entry name" value="DUF2642"/>
</dbReference>
<dbReference type="Proteomes" id="UP001172743">
    <property type="component" value="Unassembled WGS sequence"/>
</dbReference>
<comment type="caution">
    <text evidence="1">The sequence shown here is derived from an EMBL/GenBank/DDBJ whole genome shotgun (WGS) entry which is preliminary data.</text>
</comment>
<accession>A0ABT8GPB1</accession>
<sequence>MIKDLKQSIRGLKGAVVRLFFSDNQFIEGTLIAVKEDHLVVDANERIFYIALKQLYGISKNAKDNRVARQIPAFIDKNHLTDVLNSMKYNIITINGMYDKLFEGLLISISEDCIMLVNRDELHFINYSSIFNVFDGIYEQEKIQRDNSPELGKTVKQKTEPLIETPAILIPLNLEPLQDKIAESSFLEKNPSSSEENIHEINLLEMKATELSINEYRVLKSDGNSPMSSLEKPSVENGLDNRQENVYFESNDSSQPEINEVVLSTSAESKIKVSNDAELKLIAVKKVENEIVNETKTSFKPDLETKEVIEEKFIQQPEENEIDDQLNSDLQPLCHVEDKSTDLETKETIEEVVTEQNEMLTDKFSVVPNAEQEDLFTHESHDNKEYLNEKELCEKLDPNFNQKDCTEVEVGSNSLMNSDSEILAQSTITQSAQHCDVGGTLLNKKFNLIGSLSKHKIKQSFETDNVSFESVTHSISPMQHERDRENLMTIPCLTQSLETEETSDRLQMENHQSTMDDKVLFEAQYFALMKHAERMMDTIDSSQNAIKNMSPEGKVIIRNQYFSLFKSAKKMYNQLNEKHNKKFVRM</sequence>